<keyword evidence="5 10" id="KW-1015">Disulfide bond</keyword>
<dbReference type="PROSITE" id="PS51352">
    <property type="entry name" value="THIOREDOXIN_2"/>
    <property type="match status" value="1"/>
</dbReference>
<dbReference type="AlphaFoldDB" id="A0A1L7D6D9"/>
<evidence type="ECO:0000256" key="3">
    <source>
        <dbReference type="ARBA" id="ARBA00022448"/>
    </source>
</evidence>
<dbReference type="Pfam" id="PF00085">
    <property type="entry name" value="Thioredoxin"/>
    <property type="match status" value="1"/>
</dbReference>
<dbReference type="PIRSF" id="PIRSF000077">
    <property type="entry name" value="Thioredoxin"/>
    <property type="match status" value="1"/>
</dbReference>
<keyword evidence="3" id="KW-0813">Transport</keyword>
<evidence type="ECO:0000256" key="9">
    <source>
        <dbReference type="PIRSR" id="PIRSR000077-1"/>
    </source>
</evidence>
<feature type="site" description="Contributes to redox potential value" evidence="9">
    <location>
        <position position="34"/>
    </location>
</feature>
<dbReference type="PANTHER" id="PTHR45663">
    <property type="entry name" value="GEO12009P1"/>
    <property type="match status" value="1"/>
</dbReference>
<comment type="similarity">
    <text evidence="2 8">Belongs to the thioredoxin family.</text>
</comment>
<proteinExistence type="inferred from homology"/>
<evidence type="ECO:0000256" key="1">
    <source>
        <dbReference type="ARBA" id="ARBA00003318"/>
    </source>
</evidence>
<dbReference type="InterPro" id="IPR005746">
    <property type="entry name" value="Thioredoxin"/>
</dbReference>
<dbReference type="FunFam" id="3.40.30.10:FF:000001">
    <property type="entry name" value="Thioredoxin"/>
    <property type="match status" value="1"/>
</dbReference>
<evidence type="ECO:0000256" key="7">
    <source>
        <dbReference type="NCBIfam" id="TIGR01068"/>
    </source>
</evidence>
<reference evidence="12 13" key="1">
    <citation type="submission" date="2014-08" db="EMBL/GenBank/DDBJ databases">
        <title>Complete genome sequence of Corynebacterium phocae M408/89/1(T)(=DSM 44612(T)), isolated from the common seal (Phoca vitulina).</title>
        <authorList>
            <person name="Ruckert C."/>
            <person name="Albersmeier A."/>
            <person name="Winkler A."/>
            <person name="Kalinowski J."/>
        </authorList>
    </citation>
    <scope>NUCLEOTIDE SEQUENCE [LARGE SCALE GENOMIC DNA]</scope>
    <source>
        <strain evidence="12 13">M408/89/1</strain>
    </source>
</reference>
<dbReference type="PROSITE" id="PS00194">
    <property type="entry name" value="THIOREDOXIN_1"/>
    <property type="match status" value="1"/>
</dbReference>
<dbReference type="InterPro" id="IPR013766">
    <property type="entry name" value="Thioredoxin_domain"/>
</dbReference>
<evidence type="ECO:0000256" key="6">
    <source>
        <dbReference type="ARBA" id="ARBA00023284"/>
    </source>
</evidence>
<feature type="disulfide bond" description="Redox-active" evidence="10">
    <location>
        <begin position="33"/>
        <end position="36"/>
    </location>
</feature>
<dbReference type="GO" id="GO:0005829">
    <property type="term" value="C:cytosol"/>
    <property type="evidence" value="ECO:0007669"/>
    <property type="project" value="TreeGrafter"/>
</dbReference>
<dbReference type="GO" id="GO:0015035">
    <property type="term" value="F:protein-disulfide reductase activity"/>
    <property type="evidence" value="ECO:0007669"/>
    <property type="project" value="UniProtKB-UniRule"/>
</dbReference>
<sequence length="108" mass="12080">MSNVKSTTADAFRKDVVERTDKPVVVDFWAPWCGPCKKLGPILDEIATELGDEVDVFKVNVDEERTLGAMFQIMSIPTVLVFKNGEKVEEFAGLRSKADIVKLIKKHV</sequence>
<dbReference type="PRINTS" id="PR00421">
    <property type="entry name" value="THIOREDOXIN"/>
</dbReference>
<dbReference type="CDD" id="cd02947">
    <property type="entry name" value="TRX_family"/>
    <property type="match status" value="1"/>
</dbReference>
<feature type="site" description="Deprotonates C-terminal active site Cys" evidence="9">
    <location>
        <position position="27"/>
    </location>
</feature>
<keyword evidence="13" id="KW-1185">Reference proteome</keyword>
<dbReference type="InterPro" id="IPR036249">
    <property type="entry name" value="Thioredoxin-like_sf"/>
</dbReference>
<feature type="active site" description="Nucleophile" evidence="9">
    <location>
        <position position="33"/>
    </location>
</feature>
<gene>
    <name evidence="12" type="ORF">CPHO_12370</name>
</gene>
<evidence type="ECO:0000313" key="13">
    <source>
        <dbReference type="Proteomes" id="UP000185491"/>
    </source>
</evidence>
<evidence type="ECO:0000256" key="10">
    <source>
        <dbReference type="PIRSR" id="PIRSR000077-4"/>
    </source>
</evidence>
<dbReference type="EMBL" id="CP009249">
    <property type="protein sequence ID" value="APT93553.1"/>
    <property type="molecule type" value="Genomic_DNA"/>
</dbReference>
<comment type="function">
    <text evidence="1">Participates in various redox reactions through the reversible oxidation of its active center dithiol to a disulfide and catalyzes dithiol-disulfide exchange reactions.</text>
</comment>
<evidence type="ECO:0000256" key="5">
    <source>
        <dbReference type="ARBA" id="ARBA00023157"/>
    </source>
</evidence>
<feature type="active site" description="Nucleophile" evidence="9">
    <location>
        <position position="36"/>
    </location>
</feature>
<keyword evidence="6 10" id="KW-0676">Redox-active center</keyword>
<keyword evidence="4" id="KW-0249">Electron transport</keyword>
<dbReference type="PANTHER" id="PTHR45663:SF11">
    <property type="entry name" value="GEO12009P1"/>
    <property type="match status" value="1"/>
</dbReference>
<dbReference type="NCBIfam" id="TIGR01068">
    <property type="entry name" value="thioredoxin"/>
    <property type="match status" value="1"/>
</dbReference>
<feature type="domain" description="Thioredoxin" evidence="11">
    <location>
        <begin position="1"/>
        <end position="108"/>
    </location>
</feature>
<dbReference type="OrthoDB" id="9790390at2"/>
<evidence type="ECO:0000256" key="2">
    <source>
        <dbReference type="ARBA" id="ARBA00008987"/>
    </source>
</evidence>
<accession>A0A1L7D6D9</accession>
<protein>
    <recommendedName>
        <fullName evidence="7 8">Thioredoxin</fullName>
    </recommendedName>
</protein>
<dbReference type="STRING" id="161895.CPHO_12370"/>
<dbReference type="KEGG" id="cpho:CPHO_12370"/>
<dbReference type="InterPro" id="IPR017937">
    <property type="entry name" value="Thioredoxin_CS"/>
</dbReference>
<evidence type="ECO:0000259" key="11">
    <source>
        <dbReference type="PROSITE" id="PS51352"/>
    </source>
</evidence>
<dbReference type="Gene3D" id="3.40.30.10">
    <property type="entry name" value="Glutaredoxin"/>
    <property type="match status" value="1"/>
</dbReference>
<dbReference type="GO" id="GO:0045454">
    <property type="term" value="P:cell redox homeostasis"/>
    <property type="evidence" value="ECO:0007669"/>
    <property type="project" value="TreeGrafter"/>
</dbReference>
<evidence type="ECO:0000313" key="12">
    <source>
        <dbReference type="EMBL" id="APT93553.1"/>
    </source>
</evidence>
<evidence type="ECO:0000256" key="8">
    <source>
        <dbReference type="PIRNR" id="PIRNR000077"/>
    </source>
</evidence>
<dbReference type="RefSeq" id="WP_075736268.1">
    <property type="nucleotide sequence ID" value="NZ_CP009249.1"/>
</dbReference>
<evidence type="ECO:0000256" key="4">
    <source>
        <dbReference type="ARBA" id="ARBA00022982"/>
    </source>
</evidence>
<name>A0A1L7D6D9_9CORY</name>
<dbReference type="Proteomes" id="UP000185491">
    <property type="component" value="Chromosome"/>
</dbReference>
<organism evidence="12 13">
    <name type="scientific">Corynebacterium phocae</name>
    <dbReference type="NCBI Taxonomy" id="161895"/>
    <lineage>
        <taxon>Bacteria</taxon>
        <taxon>Bacillati</taxon>
        <taxon>Actinomycetota</taxon>
        <taxon>Actinomycetes</taxon>
        <taxon>Mycobacteriales</taxon>
        <taxon>Corynebacteriaceae</taxon>
        <taxon>Corynebacterium</taxon>
    </lineage>
</organism>
<dbReference type="SUPFAM" id="SSF52833">
    <property type="entry name" value="Thioredoxin-like"/>
    <property type="match status" value="1"/>
</dbReference>
<feature type="site" description="Contributes to redox potential value" evidence="9">
    <location>
        <position position="35"/>
    </location>
</feature>